<keyword evidence="1" id="KW-0472">Membrane</keyword>
<dbReference type="RefSeq" id="WP_062373257.1">
    <property type="nucleotide sequence ID" value="NZ_CP007140.1"/>
</dbReference>
<dbReference type="PATRIC" id="fig|1432656.3.peg.1852"/>
<dbReference type="OrthoDB" id="84925at2157"/>
<evidence type="ECO:0000256" key="1">
    <source>
        <dbReference type="SAM" id="Phobius"/>
    </source>
</evidence>
<protein>
    <submittedName>
        <fullName evidence="2">Uncharacterized protein</fullName>
    </submittedName>
</protein>
<gene>
    <name evidence="2" type="ORF">X802_09495</name>
</gene>
<dbReference type="STRING" id="1432656.X802_09495"/>
<feature type="transmembrane region" description="Helical" evidence="1">
    <location>
        <begin position="12"/>
        <end position="37"/>
    </location>
</feature>
<dbReference type="EMBL" id="CP007140">
    <property type="protein sequence ID" value="AJC72354.1"/>
    <property type="molecule type" value="Genomic_DNA"/>
</dbReference>
<proteinExistence type="predicted"/>
<evidence type="ECO:0000313" key="3">
    <source>
        <dbReference type="Proteomes" id="UP000062043"/>
    </source>
</evidence>
<feature type="transmembrane region" description="Helical" evidence="1">
    <location>
        <begin position="49"/>
        <end position="68"/>
    </location>
</feature>
<evidence type="ECO:0000313" key="2">
    <source>
        <dbReference type="EMBL" id="AJC72354.1"/>
    </source>
</evidence>
<dbReference type="AlphaFoldDB" id="A0A0X1KM65"/>
<accession>A0A0X1KM65</accession>
<dbReference type="GeneID" id="27135882"/>
<dbReference type="KEGG" id="tgy:X802_09495"/>
<keyword evidence="1" id="KW-0812">Transmembrane</keyword>
<name>A0A0X1KM65_9EURY</name>
<sequence>MVYYAHAADPFTFGMCFVLYYFSIPVAVLLWLWHNYVYIKKRKYRLKRLAVALLVAFFITSISGFVLLDQYLYLHTPYDEKITCFSSSCITSSALVTEYGFDKEELEAMGLPSFGIIRAYRLFDTGLSHDLKLPTKLNNVIMIRPWLILPVVDVYVYEMSQDGTKEIVDKKHYYLVWPVSPGGFLTEKFNFEFTVMINS</sequence>
<dbReference type="Proteomes" id="UP000062043">
    <property type="component" value="Chromosome"/>
</dbReference>
<organism evidence="2 3">
    <name type="scientific">Thermococcus guaymasensis DSM 11113</name>
    <dbReference type="NCBI Taxonomy" id="1432656"/>
    <lineage>
        <taxon>Archaea</taxon>
        <taxon>Methanobacteriati</taxon>
        <taxon>Methanobacteriota</taxon>
        <taxon>Thermococci</taxon>
        <taxon>Thermococcales</taxon>
        <taxon>Thermococcaceae</taxon>
        <taxon>Thermococcus</taxon>
    </lineage>
</organism>
<reference evidence="2 3" key="1">
    <citation type="submission" date="2014-01" db="EMBL/GenBank/DDBJ databases">
        <title>Genome sequencing of Thermococcus guaymasensis.</title>
        <authorList>
            <person name="Zhang X."/>
            <person name="Alvare G."/>
            <person name="Fristensky B."/>
            <person name="Chen L."/>
            <person name="Suen T."/>
            <person name="Chen Q."/>
            <person name="Ma K."/>
        </authorList>
    </citation>
    <scope>NUCLEOTIDE SEQUENCE [LARGE SCALE GENOMIC DNA]</scope>
    <source>
        <strain evidence="2 3">DSM 11113</strain>
    </source>
</reference>
<keyword evidence="1" id="KW-1133">Transmembrane helix</keyword>
<keyword evidence="3" id="KW-1185">Reference proteome</keyword>